<name>A0A1M4W7J1_9FIRM</name>
<dbReference type="RefSeq" id="WP_072935214.1">
    <property type="nucleotide sequence ID" value="NZ_FQUG01000004.1"/>
</dbReference>
<dbReference type="Gene3D" id="3.40.50.2000">
    <property type="entry name" value="Glycogen Phosphorylase B"/>
    <property type="match status" value="1"/>
</dbReference>
<dbReference type="Proteomes" id="UP000184404">
    <property type="component" value="Unassembled WGS sequence"/>
</dbReference>
<dbReference type="PANTHER" id="PTHR43025:SF3">
    <property type="entry name" value="MONOGALACTOSYLDIACYLGLYCEROL SYNTHASE 1, CHLOROPLASTIC"/>
    <property type="match status" value="1"/>
</dbReference>
<proteinExistence type="inferred from homology"/>
<dbReference type="GO" id="GO:0016020">
    <property type="term" value="C:membrane"/>
    <property type="evidence" value="ECO:0007669"/>
    <property type="project" value="UniProtKB-SubCell"/>
</dbReference>
<evidence type="ECO:0000313" key="7">
    <source>
        <dbReference type="EMBL" id="SHE77244.1"/>
    </source>
</evidence>
<keyword evidence="3" id="KW-0328">Glycosyltransferase</keyword>
<dbReference type="Pfam" id="PF04101">
    <property type="entry name" value="Glyco_tran_28_C"/>
    <property type="match status" value="1"/>
</dbReference>
<dbReference type="InterPro" id="IPR050519">
    <property type="entry name" value="Glycosyltransf_28_UgtP"/>
</dbReference>
<evidence type="ECO:0000256" key="3">
    <source>
        <dbReference type="ARBA" id="ARBA00022676"/>
    </source>
</evidence>
<evidence type="ECO:0000313" key="8">
    <source>
        <dbReference type="Proteomes" id="UP000184404"/>
    </source>
</evidence>
<accession>A0A1M4W7J1</accession>
<dbReference type="GO" id="GO:0009247">
    <property type="term" value="P:glycolipid biosynthetic process"/>
    <property type="evidence" value="ECO:0007669"/>
    <property type="project" value="InterPro"/>
</dbReference>
<dbReference type="PANTHER" id="PTHR43025">
    <property type="entry name" value="MONOGALACTOSYLDIACYLGLYCEROL SYNTHASE"/>
    <property type="match status" value="1"/>
</dbReference>
<evidence type="ECO:0000256" key="2">
    <source>
        <dbReference type="ARBA" id="ARBA00006962"/>
    </source>
</evidence>
<sequence>MKRRSILIIAASIGSGHIKAAEAVSDELKIQYPDASIEIVDFTKWKISWATAFMKACYLFMLRFIPNLYDLMYRFTGGKSGGISVQSLISAITSADIASLVKKYQPDVILCTHPFPAGAASWRKKRHPNEFLFSTVITDYSVHQMWIYKNVDCYFVAREAMKTDLITAGLPAENVWVTGIPVKAGFHQAADKAEVLSDLGLEAGIPTVLIMGGGLGLGGMEYTLKTLGKIETKLQLIVIAGRNEELKRRMEESSKDCRHSVCVLGFTQRVRDYMMAADLLISKPGALTITEALSAELPMVLHEPIPGPETENAVYIARLGAAVWVNKESRLEEELKNIFASQEKLTEMRKREHLIKRPLAAKEIAEILSRELENFIN</sequence>
<dbReference type="Pfam" id="PF06925">
    <property type="entry name" value="MGDG_synth"/>
    <property type="match status" value="1"/>
</dbReference>
<reference evidence="7 8" key="1">
    <citation type="submission" date="2016-11" db="EMBL/GenBank/DDBJ databases">
        <authorList>
            <person name="Jaros S."/>
            <person name="Januszkiewicz K."/>
            <person name="Wedrychowicz H."/>
        </authorList>
    </citation>
    <scope>NUCLEOTIDE SEQUENCE [LARGE SCALE GENOMIC DNA]</scope>
    <source>
        <strain evidence="7 8">DSM 10502</strain>
    </source>
</reference>
<keyword evidence="8" id="KW-1185">Reference proteome</keyword>
<dbReference type="EMBL" id="FQUG01000004">
    <property type="protein sequence ID" value="SHE77244.1"/>
    <property type="molecule type" value="Genomic_DNA"/>
</dbReference>
<protein>
    <submittedName>
        <fullName evidence="7">Processive 1,2-diacylglycerol beta-glucosyltransferase</fullName>
    </submittedName>
</protein>
<gene>
    <name evidence="7" type="ORF">SAMN02745190_01132</name>
</gene>
<feature type="domain" description="Diacylglycerol glucosyltransferase N-terminal" evidence="6">
    <location>
        <begin position="17"/>
        <end position="182"/>
    </location>
</feature>
<dbReference type="OrthoDB" id="9815663at2"/>
<dbReference type="InterPro" id="IPR009695">
    <property type="entry name" value="Diacylglyc_glucosyltr_N"/>
</dbReference>
<evidence type="ECO:0000256" key="4">
    <source>
        <dbReference type="ARBA" id="ARBA00022679"/>
    </source>
</evidence>
<dbReference type="AlphaFoldDB" id="A0A1M4W7J1"/>
<comment type="similarity">
    <text evidence="2">Belongs to the glycosyltransferase 28 family.</text>
</comment>
<comment type="subcellular location">
    <subcellularLocation>
        <location evidence="1">Membrane</location>
    </subcellularLocation>
</comment>
<evidence type="ECO:0000259" key="6">
    <source>
        <dbReference type="Pfam" id="PF06925"/>
    </source>
</evidence>
<evidence type="ECO:0000256" key="1">
    <source>
        <dbReference type="ARBA" id="ARBA00004370"/>
    </source>
</evidence>
<organism evidence="7 8">
    <name type="scientific">Schwartzia succinivorans DSM 10502</name>
    <dbReference type="NCBI Taxonomy" id="1123243"/>
    <lineage>
        <taxon>Bacteria</taxon>
        <taxon>Bacillati</taxon>
        <taxon>Bacillota</taxon>
        <taxon>Negativicutes</taxon>
        <taxon>Selenomonadales</taxon>
        <taxon>Selenomonadaceae</taxon>
        <taxon>Schwartzia</taxon>
    </lineage>
</organism>
<dbReference type="SUPFAM" id="SSF53756">
    <property type="entry name" value="UDP-Glycosyltransferase/glycogen phosphorylase"/>
    <property type="match status" value="1"/>
</dbReference>
<dbReference type="InterPro" id="IPR007235">
    <property type="entry name" value="Glyco_trans_28_C"/>
</dbReference>
<dbReference type="GO" id="GO:0016758">
    <property type="term" value="F:hexosyltransferase activity"/>
    <property type="evidence" value="ECO:0007669"/>
    <property type="project" value="InterPro"/>
</dbReference>
<evidence type="ECO:0000259" key="5">
    <source>
        <dbReference type="Pfam" id="PF04101"/>
    </source>
</evidence>
<dbReference type="STRING" id="1123243.SAMN02745190_01132"/>
<feature type="domain" description="Glycosyl transferase family 28 C-terminal" evidence="5">
    <location>
        <begin position="207"/>
        <end position="362"/>
    </location>
</feature>
<keyword evidence="4 7" id="KW-0808">Transferase</keyword>